<proteinExistence type="predicted"/>
<accession>A0A7D5D835</accession>
<gene>
    <name evidence="1" type="ORF">HWQ56_19610</name>
</gene>
<sequence>MNQPKERPILFSAPMVRAILAGQKTVTRRPVKPYQQPELMEDGTWFAVAQKHPRYGFGVSGADADACAAALAASQCCTYGRPGDRLWVRETWYCDHIEVQRGPYLQPADMIDLGQSRADGELVYAADGLEPYEQEQPIWKPSIHMPRWVSRILLEITNVRVERLQAISDEQCVAEGCGVGPGAIGVKLTVPPGASMPQAMFAELWKSINGPSAWDANPWVWVVEFKRVTP</sequence>
<dbReference type="AlphaFoldDB" id="A0A7D5D835"/>
<reference evidence="1 2" key="1">
    <citation type="submission" date="2020-06" db="EMBL/GenBank/DDBJ databases">
        <title>Pseudomonas eucalypticola sp. nov., an endophyte of Eucalyptus dunnii leaves with biocontrol ability of eucalyptus leaf blight.</title>
        <authorList>
            <person name="Liu Y."/>
            <person name="Song Z."/>
            <person name="Zeng H."/>
            <person name="Lu M."/>
            <person name="Wang X."/>
            <person name="Lian X."/>
            <person name="Zhang Q."/>
        </authorList>
    </citation>
    <scope>NUCLEOTIDE SEQUENCE [LARGE SCALE GENOMIC DNA]</scope>
    <source>
        <strain evidence="1 2">NP-1</strain>
    </source>
</reference>
<keyword evidence="2" id="KW-1185">Reference proteome</keyword>
<dbReference type="Proteomes" id="UP000509568">
    <property type="component" value="Chromosome"/>
</dbReference>
<dbReference type="RefSeq" id="WP_176571563.1">
    <property type="nucleotide sequence ID" value="NZ_CP056030.1"/>
</dbReference>
<organism evidence="1 2">
    <name type="scientific">Pseudomonas eucalypticola</name>
    <dbReference type="NCBI Taxonomy" id="2599595"/>
    <lineage>
        <taxon>Bacteria</taxon>
        <taxon>Pseudomonadati</taxon>
        <taxon>Pseudomonadota</taxon>
        <taxon>Gammaproteobacteria</taxon>
        <taxon>Pseudomonadales</taxon>
        <taxon>Pseudomonadaceae</taxon>
        <taxon>Pseudomonas</taxon>
    </lineage>
</organism>
<dbReference type="KEGG" id="pez:HWQ56_19610"/>
<name>A0A7D5D835_9PSED</name>
<evidence type="ECO:0000313" key="2">
    <source>
        <dbReference type="Proteomes" id="UP000509568"/>
    </source>
</evidence>
<dbReference type="EMBL" id="CP056030">
    <property type="protein sequence ID" value="QKZ05874.1"/>
    <property type="molecule type" value="Genomic_DNA"/>
</dbReference>
<protein>
    <recommendedName>
        <fullName evidence="3">Morphogenetic protein</fullName>
    </recommendedName>
</protein>
<evidence type="ECO:0008006" key="3">
    <source>
        <dbReference type="Google" id="ProtNLM"/>
    </source>
</evidence>
<evidence type="ECO:0000313" key="1">
    <source>
        <dbReference type="EMBL" id="QKZ05874.1"/>
    </source>
</evidence>